<name>A0ABP8ZHN1_9MICO</name>
<organism evidence="1 2">
    <name type="scientific">Amnibacterium soli</name>
    <dbReference type="NCBI Taxonomy" id="1282736"/>
    <lineage>
        <taxon>Bacteria</taxon>
        <taxon>Bacillati</taxon>
        <taxon>Actinomycetota</taxon>
        <taxon>Actinomycetes</taxon>
        <taxon>Micrococcales</taxon>
        <taxon>Microbacteriaceae</taxon>
        <taxon>Amnibacterium</taxon>
    </lineage>
</organism>
<proteinExistence type="predicted"/>
<accession>A0ABP8ZHN1</accession>
<gene>
    <name evidence="1" type="ORF">GCM10025783_32330</name>
</gene>
<protein>
    <recommendedName>
        <fullName evidence="3">SseB protein N-terminal domain-containing protein</fullName>
    </recommendedName>
</protein>
<dbReference type="RefSeq" id="WP_345482388.1">
    <property type="nucleotide sequence ID" value="NZ_BAABLP010000010.1"/>
</dbReference>
<evidence type="ECO:0000313" key="1">
    <source>
        <dbReference type="EMBL" id="GAA4756531.1"/>
    </source>
</evidence>
<comment type="caution">
    <text evidence="1">The sequence shown here is derived from an EMBL/GenBank/DDBJ whole genome shotgun (WGS) entry which is preliminary data.</text>
</comment>
<reference evidence="2" key="1">
    <citation type="journal article" date="2019" name="Int. J. Syst. Evol. Microbiol.">
        <title>The Global Catalogue of Microorganisms (GCM) 10K type strain sequencing project: providing services to taxonomists for standard genome sequencing and annotation.</title>
        <authorList>
            <consortium name="The Broad Institute Genomics Platform"/>
            <consortium name="The Broad Institute Genome Sequencing Center for Infectious Disease"/>
            <person name="Wu L."/>
            <person name="Ma J."/>
        </authorList>
    </citation>
    <scope>NUCLEOTIDE SEQUENCE [LARGE SCALE GENOMIC DNA]</scope>
    <source>
        <strain evidence="2">JCM 19015</strain>
    </source>
</reference>
<dbReference type="EMBL" id="BAABLP010000010">
    <property type="protein sequence ID" value="GAA4756531.1"/>
    <property type="molecule type" value="Genomic_DNA"/>
</dbReference>
<dbReference type="Proteomes" id="UP001500121">
    <property type="component" value="Unassembled WGS sequence"/>
</dbReference>
<keyword evidence="2" id="KW-1185">Reference proteome</keyword>
<evidence type="ECO:0008006" key="3">
    <source>
        <dbReference type="Google" id="ProtNLM"/>
    </source>
</evidence>
<evidence type="ECO:0000313" key="2">
    <source>
        <dbReference type="Proteomes" id="UP001500121"/>
    </source>
</evidence>
<sequence length="162" mass="18600">MPWWDARVSDAERDEMKRNMLEERPDADLENLLMGELDAPASPDRPDLPVWDYLSFTESHPEVALSDLTSVRFPVLYFEGESSVTSVDEEMKPLPRSYKGRVPESLYVIDAVAIVRRYAMEHEAGLQVWDHEARGIVRLQPLAAWRDVLQAWTETLQRTAAS</sequence>